<evidence type="ECO:0000256" key="1">
    <source>
        <dbReference type="SAM" id="MobiDB-lite"/>
    </source>
</evidence>
<keyword evidence="4" id="KW-1185">Reference proteome</keyword>
<organism evidence="3 4">
    <name type="scientific">Vallitalea guaymasensis</name>
    <dbReference type="NCBI Taxonomy" id="1185412"/>
    <lineage>
        <taxon>Bacteria</taxon>
        <taxon>Bacillati</taxon>
        <taxon>Bacillota</taxon>
        <taxon>Clostridia</taxon>
        <taxon>Lachnospirales</taxon>
        <taxon>Vallitaleaceae</taxon>
        <taxon>Vallitalea</taxon>
    </lineage>
</organism>
<evidence type="ECO:0000256" key="2">
    <source>
        <dbReference type="SAM" id="Phobius"/>
    </source>
</evidence>
<dbReference type="AlphaFoldDB" id="A0A8J8MDN8"/>
<feature type="compositionally biased region" description="Basic and acidic residues" evidence="1">
    <location>
        <begin position="60"/>
        <end position="76"/>
    </location>
</feature>
<gene>
    <name evidence="3" type="ORF">HYG85_20325</name>
</gene>
<dbReference type="Proteomes" id="UP000677305">
    <property type="component" value="Chromosome"/>
</dbReference>
<dbReference type="RefSeq" id="WP_212691215.1">
    <property type="nucleotide sequence ID" value="NZ_CP058561.1"/>
</dbReference>
<name>A0A8J8MDN8_9FIRM</name>
<keyword evidence="2" id="KW-1133">Transmembrane helix</keyword>
<evidence type="ECO:0000313" key="4">
    <source>
        <dbReference type="Proteomes" id="UP000677305"/>
    </source>
</evidence>
<protein>
    <submittedName>
        <fullName evidence="3">Uncharacterized protein</fullName>
    </submittedName>
</protein>
<accession>A0A8J8MDN8</accession>
<evidence type="ECO:0000313" key="3">
    <source>
        <dbReference type="EMBL" id="QUH31139.1"/>
    </source>
</evidence>
<dbReference type="KEGG" id="vgu:HYG85_20325"/>
<keyword evidence="2" id="KW-0812">Transmembrane</keyword>
<proteinExistence type="predicted"/>
<keyword evidence="2" id="KW-0472">Membrane</keyword>
<feature type="transmembrane region" description="Helical" evidence="2">
    <location>
        <begin position="6"/>
        <end position="30"/>
    </location>
</feature>
<dbReference type="EMBL" id="CP058561">
    <property type="protein sequence ID" value="QUH31139.1"/>
    <property type="molecule type" value="Genomic_DNA"/>
</dbReference>
<sequence length="76" mass="8249">MDGIDVSFILTVAGTVLAVVGIGLTIYFGVSHVTKKNNKNNTEIDKSFNPKASKNSNIKMEIKDSFNTKQDNGSKD</sequence>
<reference evidence="3 4" key="1">
    <citation type="submission" date="2020-07" db="EMBL/GenBank/DDBJ databases">
        <title>Vallitalea guaymasensis genome.</title>
        <authorList>
            <person name="Postec A."/>
        </authorList>
    </citation>
    <scope>NUCLEOTIDE SEQUENCE [LARGE SCALE GENOMIC DNA]</scope>
    <source>
        <strain evidence="3 4">Ra1766G1</strain>
    </source>
</reference>
<feature type="region of interest" description="Disordered" evidence="1">
    <location>
        <begin position="39"/>
        <end position="76"/>
    </location>
</feature>